<keyword evidence="2" id="KW-0732">Signal</keyword>
<evidence type="ECO:0000313" key="4">
    <source>
        <dbReference type="Proteomes" id="UP000597507"/>
    </source>
</evidence>
<proteinExistence type="predicted"/>
<name>A0A8J2ZA37_9PROT</name>
<comment type="caution">
    <text evidence="3">The sequence shown here is derived from an EMBL/GenBank/DDBJ whole genome shotgun (WGS) entry which is preliminary data.</text>
</comment>
<feature type="signal peptide" evidence="2">
    <location>
        <begin position="1"/>
        <end position="20"/>
    </location>
</feature>
<gene>
    <name evidence="3" type="ORF">GCM10010964_11230</name>
</gene>
<dbReference type="EMBL" id="BMKS01000003">
    <property type="protein sequence ID" value="GGG24951.1"/>
    <property type="molecule type" value="Genomic_DNA"/>
</dbReference>
<reference evidence="3 4" key="1">
    <citation type="journal article" date="2014" name="Int. J. Syst. Evol. Microbiol.">
        <title>Complete genome sequence of Corynebacterium casei LMG S-19264T (=DSM 44701T), isolated from a smear-ripened cheese.</title>
        <authorList>
            <consortium name="US DOE Joint Genome Institute (JGI-PGF)"/>
            <person name="Walter F."/>
            <person name="Albersmeier A."/>
            <person name="Kalinowski J."/>
            <person name="Ruckert C."/>
        </authorList>
    </citation>
    <scope>NUCLEOTIDE SEQUENCE [LARGE SCALE GENOMIC DNA]</scope>
    <source>
        <strain evidence="3 4">CGMCC 1.16330</strain>
    </source>
</reference>
<evidence type="ECO:0000256" key="1">
    <source>
        <dbReference type="SAM" id="MobiDB-lite"/>
    </source>
</evidence>
<dbReference type="AlphaFoldDB" id="A0A8J2ZA37"/>
<dbReference type="RefSeq" id="WP_188899385.1">
    <property type="nucleotide sequence ID" value="NZ_BMKS01000003.1"/>
</dbReference>
<feature type="chain" id="PRO_5035254884" description="Lipoprotein" evidence="2">
    <location>
        <begin position="21"/>
        <end position="46"/>
    </location>
</feature>
<keyword evidence="4" id="KW-1185">Reference proteome</keyword>
<evidence type="ECO:0000256" key="2">
    <source>
        <dbReference type="SAM" id="SignalP"/>
    </source>
</evidence>
<sequence length="46" mass="4733">MRGAAARAAMLLLAAAALLAACGRVGPVRPPGPPDQVTYPRTYPSR</sequence>
<organism evidence="3 4">
    <name type="scientific">Caldovatus sediminis</name>
    <dbReference type="NCBI Taxonomy" id="2041189"/>
    <lineage>
        <taxon>Bacteria</taxon>
        <taxon>Pseudomonadati</taxon>
        <taxon>Pseudomonadota</taxon>
        <taxon>Alphaproteobacteria</taxon>
        <taxon>Acetobacterales</taxon>
        <taxon>Roseomonadaceae</taxon>
        <taxon>Caldovatus</taxon>
    </lineage>
</organism>
<protein>
    <recommendedName>
        <fullName evidence="5">Lipoprotein</fullName>
    </recommendedName>
</protein>
<evidence type="ECO:0008006" key="5">
    <source>
        <dbReference type="Google" id="ProtNLM"/>
    </source>
</evidence>
<evidence type="ECO:0000313" key="3">
    <source>
        <dbReference type="EMBL" id="GGG24951.1"/>
    </source>
</evidence>
<dbReference type="Proteomes" id="UP000597507">
    <property type="component" value="Unassembled WGS sequence"/>
</dbReference>
<accession>A0A8J2ZA37</accession>
<feature type="region of interest" description="Disordered" evidence="1">
    <location>
        <begin position="25"/>
        <end position="46"/>
    </location>
</feature>
<dbReference type="PROSITE" id="PS51257">
    <property type="entry name" value="PROKAR_LIPOPROTEIN"/>
    <property type="match status" value="1"/>
</dbReference>